<dbReference type="EMBL" id="VKKU01000002">
    <property type="protein sequence ID" value="TSB02101.1"/>
    <property type="molecule type" value="Genomic_DNA"/>
</dbReference>
<organism evidence="2 3">
    <name type="scientific">Sphingorhabdus contaminans</name>
    <dbReference type="NCBI Taxonomy" id="1343899"/>
    <lineage>
        <taxon>Bacteria</taxon>
        <taxon>Pseudomonadati</taxon>
        <taxon>Pseudomonadota</taxon>
        <taxon>Alphaproteobacteria</taxon>
        <taxon>Sphingomonadales</taxon>
        <taxon>Sphingomonadaceae</taxon>
        <taxon>Sphingorhabdus</taxon>
    </lineage>
</organism>
<accession>A0A553WBN9</accession>
<gene>
    <name evidence="2" type="ORF">FOM92_13305</name>
</gene>
<dbReference type="InterPro" id="IPR017946">
    <property type="entry name" value="PLC-like_Pdiesterase_TIM-brl"/>
</dbReference>
<dbReference type="PROSITE" id="PS51704">
    <property type="entry name" value="GP_PDE"/>
    <property type="match status" value="1"/>
</dbReference>
<dbReference type="GO" id="GO:0006629">
    <property type="term" value="P:lipid metabolic process"/>
    <property type="evidence" value="ECO:0007669"/>
    <property type="project" value="InterPro"/>
</dbReference>
<evidence type="ECO:0000259" key="1">
    <source>
        <dbReference type="PROSITE" id="PS51704"/>
    </source>
</evidence>
<evidence type="ECO:0000313" key="2">
    <source>
        <dbReference type="EMBL" id="TSB02101.1"/>
    </source>
</evidence>
<dbReference type="RefSeq" id="WP_143777319.1">
    <property type="nucleotide sequence ID" value="NZ_VKKU01000002.1"/>
</dbReference>
<proteinExistence type="predicted"/>
<dbReference type="PANTHER" id="PTHR43805">
    <property type="entry name" value="GLYCEROPHOSPHORYL DIESTER PHOSPHODIESTERASE"/>
    <property type="match status" value="1"/>
</dbReference>
<dbReference type="AlphaFoldDB" id="A0A553WBN9"/>
<dbReference type="InterPro" id="IPR030395">
    <property type="entry name" value="GP_PDE_dom"/>
</dbReference>
<dbReference type="SUPFAM" id="SSF51695">
    <property type="entry name" value="PLC-like phosphodiesterases"/>
    <property type="match status" value="1"/>
</dbReference>
<comment type="caution">
    <text evidence="2">The sequence shown here is derived from an EMBL/GenBank/DDBJ whole genome shotgun (WGS) entry which is preliminary data.</text>
</comment>
<evidence type="ECO:0000313" key="3">
    <source>
        <dbReference type="Proteomes" id="UP000320160"/>
    </source>
</evidence>
<feature type="domain" description="GP-PDE" evidence="1">
    <location>
        <begin position="37"/>
        <end position="310"/>
    </location>
</feature>
<dbReference type="Gene3D" id="3.20.20.190">
    <property type="entry name" value="Phosphatidylinositol (PI) phosphodiesterase"/>
    <property type="match status" value="1"/>
</dbReference>
<protein>
    <submittedName>
        <fullName evidence="2">Glycerophosphodiester phosphodiesterase</fullName>
    </submittedName>
</protein>
<reference evidence="2 3" key="1">
    <citation type="submission" date="2019-07" db="EMBL/GenBank/DDBJ databases">
        <authorList>
            <person name="Park M."/>
        </authorList>
    </citation>
    <scope>NUCLEOTIDE SEQUENCE [LARGE SCALE GENOMIC DNA]</scope>
    <source>
        <strain evidence="2 3">KCTC32445</strain>
    </source>
</reference>
<dbReference type="PANTHER" id="PTHR43805:SF1">
    <property type="entry name" value="GP-PDE DOMAIN-CONTAINING PROTEIN"/>
    <property type="match status" value="1"/>
</dbReference>
<dbReference type="Pfam" id="PF03009">
    <property type="entry name" value="GDPD"/>
    <property type="match status" value="1"/>
</dbReference>
<sequence length="329" mass="36017">MTLSRTQKRLLAVIALILIVLSLLNASWLAPAPVGKPKLIAHRGVYHLYDKRAAFGRDTCTARFINPPDHEVFENTVPSIQMAAGLGGDLVEVDVAPTKDGKMVLFHDWTVDCRTNGKGETRDLTLAELKALDIGYGYTADGGKTFPLRGKGIGQIPTVEEALAALPSRPMLFNFKSKDAGEADQLFAILKASGRDYEKLGDAFYGASGPVTRIRQLAPKNWAFDLKGEAQKCTKDYVAYGWTGIIPESCHNGVIVIPINYQWIMWGWPNRLIARMESVGAKVIVTGPYESGKSNEGLTDVHQLGKIAGTFNGYIWIEDIWGIGPALKK</sequence>
<dbReference type="Proteomes" id="UP000320160">
    <property type="component" value="Unassembled WGS sequence"/>
</dbReference>
<dbReference type="OrthoDB" id="9795622at2"/>
<dbReference type="GO" id="GO:0008081">
    <property type="term" value="F:phosphoric diester hydrolase activity"/>
    <property type="evidence" value="ECO:0007669"/>
    <property type="project" value="InterPro"/>
</dbReference>
<keyword evidence="3" id="KW-1185">Reference proteome</keyword>
<name>A0A553WBN9_9SPHN</name>